<dbReference type="InterPro" id="IPR047709">
    <property type="entry name" value="HpsJ-like"/>
</dbReference>
<organism evidence="2 3">
    <name type="scientific">Anabaena azotica FACHB-119</name>
    <dbReference type="NCBI Taxonomy" id="947527"/>
    <lineage>
        <taxon>Bacteria</taxon>
        <taxon>Bacillati</taxon>
        <taxon>Cyanobacteriota</taxon>
        <taxon>Cyanophyceae</taxon>
        <taxon>Nostocales</taxon>
        <taxon>Nostocaceae</taxon>
        <taxon>Anabaena</taxon>
        <taxon>Anabaena azotica</taxon>
    </lineage>
</organism>
<accession>A0ABR8D977</accession>
<name>A0ABR8D977_9NOST</name>
<dbReference type="NCBIfam" id="NF038305">
    <property type="entry name" value="HpsJ_fam"/>
    <property type="match status" value="1"/>
</dbReference>
<feature type="transmembrane region" description="Helical" evidence="1">
    <location>
        <begin position="61"/>
        <end position="83"/>
    </location>
</feature>
<keyword evidence="3" id="KW-1185">Reference proteome</keyword>
<sequence>MKTKKQEKVIKKPVEITEIIEKRSFGLLRFLGYTLLIFSLVDYLAILIPPRLTNPNWEFQVIGQMVDHVWSILIGLIFIFLYSQPSIIKPKQLSILKFFSWVTLTIGILYLLMLPLGINNSLTIYRNINNQFTNQQAQQEEQLQKITEKLKTINSPQELTNIANSLNLQNQIASSQSPQDLKNKISQQIQTSAQNTLVSANIAKREQIKNLIKTSVRINLGAIISGVCFITLWRLTRWVRVIEKNVN</sequence>
<dbReference type="RefSeq" id="WP_190476602.1">
    <property type="nucleotide sequence ID" value="NZ_JACJSG010000038.1"/>
</dbReference>
<keyword evidence="1" id="KW-0812">Transmembrane</keyword>
<gene>
    <name evidence="2" type="ORF">H6G83_24080</name>
</gene>
<protein>
    <submittedName>
        <fullName evidence="2">Uncharacterized protein</fullName>
    </submittedName>
</protein>
<keyword evidence="1" id="KW-0472">Membrane</keyword>
<comment type="caution">
    <text evidence="2">The sequence shown here is derived from an EMBL/GenBank/DDBJ whole genome shotgun (WGS) entry which is preliminary data.</text>
</comment>
<reference evidence="2 3" key="1">
    <citation type="journal article" date="2020" name="ISME J.">
        <title>Comparative genomics reveals insights into cyanobacterial evolution and habitat adaptation.</title>
        <authorList>
            <person name="Chen M.Y."/>
            <person name="Teng W.K."/>
            <person name="Zhao L."/>
            <person name="Hu C.X."/>
            <person name="Zhou Y.K."/>
            <person name="Han B.P."/>
            <person name="Song L.R."/>
            <person name="Shu W.S."/>
        </authorList>
    </citation>
    <scope>NUCLEOTIDE SEQUENCE [LARGE SCALE GENOMIC DNA]</scope>
    <source>
        <strain evidence="2 3">FACHB-119</strain>
    </source>
</reference>
<feature type="transmembrane region" description="Helical" evidence="1">
    <location>
        <begin position="95"/>
        <end position="118"/>
    </location>
</feature>
<proteinExistence type="predicted"/>
<dbReference type="EMBL" id="JACJSG010000038">
    <property type="protein sequence ID" value="MBD2503649.1"/>
    <property type="molecule type" value="Genomic_DNA"/>
</dbReference>
<feature type="transmembrane region" description="Helical" evidence="1">
    <location>
        <begin position="30"/>
        <end position="49"/>
    </location>
</feature>
<evidence type="ECO:0000256" key="1">
    <source>
        <dbReference type="SAM" id="Phobius"/>
    </source>
</evidence>
<evidence type="ECO:0000313" key="3">
    <source>
        <dbReference type="Proteomes" id="UP000661112"/>
    </source>
</evidence>
<dbReference type="Proteomes" id="UP000661112">
    <property type="component" value="Unassembled WGS sequence"/>
</dbReference>
<keyword evidence="1" id="KW-1133">Transmembrane helix</keyword>
<evidence type="ECO:0000313" key="2">
    <source>
        <dbReference type="EMBL" id="MBD2503649.1"/>
    </source>
</evidence>